<dbReference type="EMBL" id="JABELV010000097">
    <property type="protein sequence ID" value="KAG7531218.1"/>
    <property type="molecule type" value="Genomic_DNA"/>
</dbReference>
<accession>A0A8K0JIK6</accession>
<dbReference type="InterPro" id="IPR000683">
    <property type="entry name" value="Gfo/Idh/MocA-like_OxRdtase_N"/>
</dbReference>
<dbReference type="GO" id="GO:0005737">
    <property type="term" value="C:cytoplasm"/>
    <property type="evidence" value="ECO:0007669"/>
    <property type="project" value="TreeGrafter"/>
</dbReference>
<evidence type="ECO:0000313" key="4">
    <source>
        <dbReference type="EMBL" id="KAG7531218.1"/>
    </source>
</evidence>
<dbReference type="InterPro" id="IPR004104">
    <property type="entry name" value="Gfo/Idh/MocA-like_OxRdtase_C"/>
</dbReference>
<dbReference type="GO" id="GO:0016491">
    <property type="term" value="F:oxidoreductase activity"/>
    <property type="evidence" value="ECO:0007669"/>
    <property type="project" value="UniProtKB-KW"/>
</dbReference>
<proteinExistence type="predicted"/>
<dbReference type="SUPFAM" id="SSF55347">
    <property type="entry name" value="Glyceraldehyde-3-phosphate dehydrogenase-like, C-terminal domain"/>
    <property type="match status" value="1"/>
</dbReference>
<dbReference type="OrthoDB" id="446809at2759"/>
<sequence length="364" mass="39843">MTVPVLSHDSSRSRMKIAVFGIGRMGKRHARNVAYFTPDAELVAVCDVNPSASKWVKDNLPAGIQCYTEPSACFDHAGLQGVVIATETSTHVGLAVQAVQSGIHVLCEKPISVDVNLSKPLVAAAKANPHVKVMIGFSRRFDESYREAKSRIDQGLLGVPHMIKSATCDQYDPSGFFVAYSKASGGIFIDCGIHDIDMARWLLSTPGSDCAVKRVFATGQNVRHPELEKDGDADNALAIIDFRGGQRVTFHLSRTAIHGHDCFAEIFGTEGKMIVNGNPQINRLEIRDAHGVRTESTPTYYERFREAFVTEMNEFVACCRNDLPVPTTVDDAMQAAQIAVALTWSFREGKVVEFDEQSGEPILV</sequence>
<feature type="domain" description="Gfo/Idh/MocA-like oxidoreductase C-terminal" evidence="3">
    <location>
        <begin position="149"/>
        <end position="353"/>
    </location>
</feature>
<dbReference type="Gene3D" id="3.30.360.10">
    <property type="entry name" value="Dihydrodipicolinate Reductase, domain 2"/>
    <property type="match status" value="1"/>
</dbReference>
<dbReference type="GO" id="GO:0000166">
    <property type="term" value="F:nucleotide binding"/>
    <property type="evidence" value="ECO:0007669"/>
    <property type="project" value="InterPro"/>
</dbReference>
<feature type="domain" description="Gfo/Idh/MocA-like oxidoreductase N-terminal" evidence="2">
    <location>
        <begin position="15"/>
        <end position="136"/>
    </location>
</feature>
<keyword evidence="5" id="KW-1185">Reference proteome</keyword>
<dbReference type="Pfam" id="PF02894">
    <property type="entry name" value="GFO_IDH_MocA_C"/>
    <property type="match status" value="1"/>
</dbReference>
<dbReference type="InterPro" id="IPR036291">
    <property type="entry name" value="NAD(P)-bd_dom_sf"/>
</dbReference>
<evidence type="ECO:0000259" key="2">
    <source>
        <dbReference type="Pfam" id="PF01408"/>
    </source>
</evidence>
<dbReference type="SUPFAM" id="SSF51735">
    <property type="entry name" value="NAD(P)-binding Rossmann-fold domains"/>
    <property type="match status" value="1"/>
</dbReference>
<keyword evidence="1" id="KW-0560">Oxidoreductase</keyword>
<evidence type="ECO:0000259" key="3">
    <source>
        <dbReference type="Pfam" id="PF02894"/>
    </source>
</evidence>
<evidence type="ECO:0000256" key="1">
    <source>
        <dbReference type="ARBA" id="ARBA00023002"/>
    </source>
</evidence>
<dbReference type="Proteomes" id="UP000812966">
    <property type="component" value="Unassembled WGS sequence"/>
</dbReference>
<reference evidence="4" key="1">
    <citation type="submission" date="2020-04" db="EMBL/GenBank/DDBJ databases">
        <title>Analysis of mating type loci in Filobasidium floriforme.</title>
        <authorList>
            <person name="Nowrousian M."/>
        </authorList>
    </citation>
    <scope>NUCLEOTIDE SEQUENCE</scope>
    <source>
        <strain evidence="4">CBS 6242</strain>
    </source>
</reference>
<dbReference type="PANTHER" id="PTHR42840">
    <property type="entry name" value="NAD(P)-BINDING ROSSMANN-FOLD SUPERFAMILY PROTEIN-RELATED"/>
    <property type="match status" value="1"/>
</dbReference>
<comment type="caution">
    <text evidence="4">The sequence shown here is derived from an EMBL/GenBank/DDBJ whole genome shotgun (WGS) entry which is preliminary data.</text>
</comment>
<evidence type="ECO:0000313" key="5">
    <source>
        <dbReference type="Proteomes" id="UP000812966"/>
    </source>
</evidence>
<dbReference type="Gene3D" id="3.40.50.720">
    <property type="entry name" value="NAD(P)-binding Rossmann-like Domain"/>
    <property type="match status" value="1"/>
</dbReference>
<dbReference type="FunFam" id="3.30.360.10:FF:000017">
    <property type="entry name" value="Oxidoreductase family NAD-binding Rossmann fold"/>
    <property type="match status" value="1"/>
</dbReference>
<name>A0A8K0JIK6_9TREE</name>
<protein>
    <submittedName>
        <fullName evidence="4">Uncharacterized protein</fullName>
    </submittedName>
</protein>
<dbReference type="Pfam" id="PF01408">
    <property type="entry name" value="GFO_IDH_MocA"/>
    <property type="match status" value="1"/>
</dbReference>
<gene>
    <name evidence="4" type="ORF">FFLO_04522</name>
</gene>
<organism evidence="4 5">
    <name type="scientific">Filobasidium floriforme</name>
    <dbReference type="NCBI Taxonomy" id="5210"/>
    <lineage>
        <taxon>Eukaryota</taxon>
        <taxon>Fungi</taxon>
        <taxon>Dikarya</taxon>
        <taxon>Basidiomycota</taxon>
        <taxon>Agaricomycotina</taxon>
        <taxon>Tremellomycetes</taxon>
        <taxon>Filobasidiales</taxon>
        <taxon>Filobasidiaceae</taxon>
        <taxon>Filobasidium</taxon>
    </lineage>
</organism>
<dbReference type="AlphaFoldDB" id="A0A8K0JIK6"/>
<dbReference type="PANTHER" id="PTHR42840:SF3">
    <property type="entry name" value="BINDING ROSSMANN FOLD OXIDOREDUCTASE, PUTATIVE (AFU_ORTHOLOGUE AFUA_2G10240)-RELATED"/>
    <property type="match status" value="1"/>
</dbReference>
<dbReference type="GO" id="GO:0006740">
    <property type="term" value="P:NADPH regeneration"/>
    <property type="evidence" value="ECO:0007669"/>
    <property type="project" value="TreeGrafter"/>
</dbReference>